<evidence type="ECO:0000256" key="5">
    <source>
        <dbReference type="ARBA" id="ARBA00022741"/>
    </source>
</evidence>
<dbReference type="InterPro" id="IPR005467">
    <property type="entry name" value="His_kinase_dom"/>
</dbReference>
<dbReference type="STRING" id="91360.SAMN05660330_04180"/>
<dbReference type="InterPro" id="IPR036097">
    <property type="entry name" value="HisK_dim/P_sf"/>
</dbReference>
<dbReference type="EMBL" id="FNJI01000058">
    <property type="protein sequence ID" value="SDP80432.1"/>
    <property type="molecule type" value="Genomic_DNA"/>
</dbReference>
<dbReference type="CDD" id="cd17546">
    <property type="entry name" value="REC_hyHK_CKI1_RcsC-like"/>
    <property type="match status" value="1"/>
</dbReference>
<dbReference type="PROSITE" id="PS50110">
    <property type="entry name" value="RESPONSE_REGULATORY"/>
    <property type="match status" value="1"/>
</dbReference>
<dbReference type="InterPro" id="IPR003594">
    <property type="entry name" value="HATPase_dom"/>
</dbReference>
<dbReference type="PANTHER" id="PTHR45339:SF1">
    <property type="entry name" value="HYBRID SIGNAL TRANSDUCTION HISTIDINE KINASE J"/>
    <property type="match status" value="1"/>
</dbReference>
<feature type="transmembrane region" description="Helical" evidence="12">
    <location>
        <begin position="167"/>
        <end position="185"/>
    </location>
</feature>
<sequence length="631" mass="70747">MKLEKDKTMQQRIYSRIQSERIRLVYKSTLMAIIAFVVAVIFLIYLVKDSLPPGLITVWGMFMVFTALFRLVLYSVYLIKKNQYEDMVYIRCNILVAAMTGLGWGSCAFFFFPFLSIVESCIVTLIITSYLAGGLTTLFPFVSTFSFFFFPASIPLIFRLFDMGGKIGLSLGLMLIVFVIFVTTASSRLRSLLKSSLFLRFNNEYLAKQLKAEKSITEQLNSSLATEVKERKKTASRLVTARKEAVKANEAKSEFLANMSHEIRTPMNSIIGMTFLALQTELSNKQRKYLTTVHNSAKDLLNIINDILDFSKIEAGKLEIESVGFRFVDIIDSLKSTTELRTQEKNITLSITIDPHIPPRVKGDPLRLGQVLINLTNNAIKFSKAGSSISLSVTLLKERKKKVMLHFAVKDQGIGMSHGQQKKIFKSFSQADSSTTRKYGGSGLGLVISKKIVQMMNGEIWVESELGAGSIFHFTVLLRKEKEAPAPISSPGIPEKKLVYKALTKLRGTKILLVEDNELNQELMQDLLGIEKIIVTTASNGQEALDLLTSQSFDGVLMDCQMPVLDGYETTRLLRRQQKFRDLPIIAMTANAMIGDKEKALAAGMNDHIAKPIEPDEMFLTMAKWMSANNL</sequence>
<dbReference type="Gene3D" id="3.40.50.2300">
    <property type="match status" value="1"/>
</dbReference>
<evidence type="ECO:0000256" key="7">
    <source>
        <dbReference type="ARBA" id="ARBA00022840"/>
    </source>
</evidence>
<evidence type="ECO:0000256" key="4">
    <source>
        <dbReference type="ARBA" id="ARBA00022679"/>
    </source>
</evidence>
<dbReference type="EC" id="2.7.13.3" evidence="2"/>
<comment type="catalytic activity">
    <reaction evidence="1">
        <text>ATP + protein L-histidine = ADP + protein N-phospho-L-histidine.</text>
        <dbReference type="EC" id="2.7.13.3"/>
    </reaction>
</comment>
<evidence type="ECO:0000259" key="14">
    <source>
        <dbReference type="PROSITE" id="PS50110"/>
    </source>
</evidence>
<dbReference type="InterPro" id="IPR011006">
    <property type="entry name" value="CheY-like_superfamily"/>
</dbReference>
<reference evidence="15 16" key="1">
    <citation type="submission" date="2016-10" db="EMBL/GenBank/DDBJ databases">
        <authorList>
            <person name="de Groot N.N."/>
        </authorList>
    </citation>
    <scope>NUCLEOTIDE SEQUENCE [LARGE SCALE GENOMIC DNA]</scope>
    <source>
        <strain evidence="15 16">DSM 12130</strain>
    </source>
</reference>
<feature type="transmembrane region" description="Helical" evidence="12">
    <location>
        <begin position="88"/>
        <end position="104"/>
    </location>
</feature>
<dbReference type="OrthoDB" id="9816309at2"/>
<evidence type="ECO:0000313" key="15">
    <source>
        <dbReference type="EMBL" id="SDP80432.1"/>
    </source>
</evidence>
<proteinExistence type="predicted"/>
<dbReference type="PROSITE" id="PS50109">
    <property type="entry name" value="HIS_KIN"/>
    <property type="match status" value="1"/>
</dbReference>
<evidence type="ECO:0000256" key="6">
    <source>
        <dbReference type="ARBA" id="ARBA00022777"/>
    </source>
</evidence>
<evidence type="ECO:0000256" key="3">
    <source>
        <dbReference type="ARBA" id="ARBA00022553"/>
    </source>
</evidence>
<dbReference type="RefSeq" id="WP_092226041.1">
    <property type="nucleotide sequence ID" value="NZ_FNJI01000058.1"/>
</dbReference>
<protein>
    <recommendedName>
        <fullName evidence="10">Sensory/regulatory protein RpfC</fullName>
        <ecNumber evidence="2">2.7.13.3</ecNumber>
    </recommendedName>
</protein>
<dbReference type="CDD" id="cd16922">
    <property type="entry name" value="HATPase_EvgS-ArcB-TorS-like"/>
    <property type="match status" value="1"/>
</dbReference>
<dbReference type="Proteomes" id="UP000199073">
    <property type="component" value="Unassembled WGS sequence"/>
</dbReference>
<comment type="subunit">
    <text evidence="9">At low DSF concentrations, interacts with RpfF.</text>
</comment>
<dbReference type="SUPFAM" id="SSF55874">
    <property type="entry name" value="ATPase domain of HSP90 chaperone/DNA topoisomerase II/histidine kinase"/>
    <property type="match status" value="1"/>
</dbReference>
<keyword evidence="12" id="KW-1133">Transmembrane helix</keyword>
<evidence type="ECO:0000256" key="8">
    <source>
        <dbReference type="ARBA" id="ARBA00023012"/>
    </source>
</evidence>
<dbReference type="SUPFAM" id="SSF47384">
    <property type="entry name" value="Homodimeric domain of signal transducing histidine kinase"/>
    <property type="match status" value="1"/>
</dbReference>
<dbReference type="InterPro" id="IPR036890">
    <property type="entry name" value="HATPase_C_sf"/>
</dbReference>
<dbReference type="FunFam" id="3.30.565.10:FF:000010">
    <property type="entry name" value="Sensor histidine kinase RcsC"/>
    <property type="match status" value="1"/>
</dbReference>
<keyword evidence="8" id="KW-0902">Two-component regulatory system</keyword>
<evidence type="ECO:0000256" key="9">
    <source>
        <dbReference type="ARBA" id="ARBA00064003"/>
    </source>
</evidence>
<keyword evidence="6 15" id="KW-0418">Kinase</keyword>
<keyword evidence="5" id="KW-0547">Nucleotide-binding</keyword>
<keyword evidence="12" id="KW-0812">Transmembrane</keyword>
<evidence type="ECO:0000313" key="16">
    <source>
        <dbReference type="Proteomes" id="UP000199073"/>
    </source>
</evidence>
<dbReference type="Pfam" id="PF02518">
    <property type="entry name" value="HATPase_c"/>
    <property type="match status" value="1"/>
</dbReference>
<dbReference type="FunFam" id="1.10.287.130:FF:000002">
    <property type="entry name" value="Two-component osmosensing histidine kinase"/>
    <property type="match status" value="1"/>
</dbReference>
<dbReference type="Gene3D" id="3.30.565.10">
    <property type="entry name" value="Histidine kinase-like ATPase, C-terminal domain"/>
    <property type="match status" value="1"/>
</dbReference>
<keyword evidence="12" id="KW-0472">Membrane</keyword>
<feature type="domain" description="Response regulatory" evidence="14">
    <location>
        <begin position="510"/>
        <end position="626"/>
    </location>
</feature>
<dbReference type="InterPro" id="IPR003661">
    <property type="entry name" value="HisK_dim/P_dom"/>
</dbReference>
<evidence type="ECO:0000259" key="13">
    <source>
        <dbReference type="PROSITE" id="PS50109"/>
    </source>
</evidence>
<keyword evidence="16" id="KW-1185">Reference proteome</keyword>
<gene>
    <name evidence="15" type="ORF">SAMN05660330_04180</name>
</gene>
<dbReference type="Gene3D" id="1.10.287.130">
    <property type="match status" value="1"/>
</dbReference>
<keyword evidence="7" id="KW-0067">ATP-binding</keyword>
<feature type="transmembrane region" description="Helical" evidence="12">
    <location>
        <begin position="138"/>
        <end position="161"/>
    </location>
</feature>
<dbReference type="PANTHER" id="PTHR45339">
    <property type="entry name" value="HYBRID SIGNAL TRANSDUCTION HISTIDINE KINASE J"/>
    <property type="match status" value="1"/>
</dbReference>
<dbReference type="GO" id="GO:0005524">
    <property type="term" value="F:ATP binding"/>
    <property type="evidence" value="ECO:0007669"/>
    <property type="project" value="UniProtKB-KW"/>
</dbReference>
<feature type="domain" description="Histidine kinase" evidence="13">
    <location>
        <begin position="258"/>
        <end position="480"/>
    </location>
</feature>
<dbReference type="SUPFAM" id="SSF52172">
    <property type="entry name" value="CheY-like"/>
    <property type="match status" value="1"/>
</dbReference>
<dbReference type="GO" id="GO:0000155">
    <property type="term" value="F:phosphorelay sensor kinase activity"/>
    <property type="evidence" value="ECO:0007669"/>
    <property type="project" value="InterPro"/>
</dbReference>
<feature type="modified residue" description="4-aspartylphosphate" evidence="11">
    <location>
        <position position="559"/>
    </location>
</feature>
<dbReference type="SMART" id="SM00448">
    <property type="entry name" value="REC"/>
    <property type="match status" value="1"/>
</dbReference>
<dbReference type="InterPro" id="IPR004358">
    <property type="entry name" value="Sig_transdc_His_kin-like_C"/>
</dbReference>
<evidence type="ECO:0000256" key="2">
    <source>
        <dbReference type="ARBA" id="ARBA00012438"/>
    </source>
</evidence>
<dbReference type="Pfam" id="PF00072">
    <property type="entry name" value="Response_reg"/>
    <property type="match status" value="1"/>
</dbReference>
<evidence type="ECO:0000256" key="12">
    <source>
        <dbReference type="SAM" id="Phobius"/>
    </source>
</evidence>
<accession>A0A1H0VP99</accession>
<keyword evidence="4" id="KW-0808">Transferase</keyword>
<keyword evidence="3 11" id="KW-0597">Phosphoprotein</keyword>
<evidence type="ECO:0000256" key="11">
    <source>
        <dbReference type="PROSITE-ProRule" id="PRU00169"/>
    </source>
</evidence>
<dbReference type="InterPro" id="IPR001789">
    <property type="entry name" value="Sig_transdc_resp-reg_receiver"/>
</dbReference>
<evidence type="ECO:0000256" key="10">
    <source>
        <dbReference type="ARBA" id="ARBA00068150"/>
    </source>
</evidence>
<feature type="transmembrane region" description="Helical" evidence="12">
    <location>
        <begin position="53"/>
        <end position="76"/>
    </location>
</feature>
<organism evidence="15 16">
    <name type="scientific">Desulforhopalus singaporensis</name>
    <dbReference type="NCBI Taxonomy" id="91360"/>
    <lineage>
        <taxon>Bacteria</taxon>
        <taxon>Pseudomonadati</taxon>
        <taxon>Thermodesulfobacteriota</taxon>
        <taxon>Desulfobulbia</taxon>
        <taxon>Desulfobulbales</taxon>
        <taxon>Desulfocapsaceae</taxon>
        <taxon>Desulforhopalus</taxon>
    </lineage>
</organism>
<dbReference type="AlphaFoldDB" id="A0A1H0VP99"/>
<dbReference type="CDD" id="cd00082">
    <property type="entry name" value="HisKA"/>
    <property type="match status" value="1"/>
</dbReference>
<feature type="transmembrane region" description="Helical" evidence="12">
    <location>
        <begin position="24"/>
        <end position="47"/>
    </location>
</feature>
<evidence type="ECO:0000256" key="1">
    <source>
        <dbReference type="ARBA" id="ARBA00000085"/>
    </source>
</evidence>
<dbReference type="PRINTS" id="PR00344">
    <property type="entry name" value="BCTRLSENSOR"/>
</dbReference>
<dbReference type="SMART" id="SM00387">
    <property type="entry name" value="HATPase_c"/>
    <property type="match status" value="1"/>
</dbReference>
<name>A0A1H0VP99_9BACT</name>
<dbReference type="SMART" id="SM00388">
    <property type="entry name" value="HisKA"/>
    <property type="match status" value="1"/>
</dbReference>
<dbReference type="Pfam" id="PF00512">
    <property type="entry name" value="HisKA"/>
    <property type="match status" value="1"/>
</dbReference>